<dbReference type="InParanoid" id="F2UBY9"/>
<dbReference type="InterPro" id="IPR011009">
    <property type="entry name" value="Kinase-like_dom_sf"/>
</dbReference>
<dbReference type="FunFam" id="1.10.510.10:FF:000554">
    <property type="entry name" value="Predicted protein"/>
    <property type="match status" value="1"/>
</dbReference>
<dbReference type="InterPro" id="IPR035837">
    <property type="entry name" value="ABL_SH2"/>
</dbReference>
<keyword evidence="19" id="KW-1185">Reference proteome</keyword>
<evidence type="ECO:0000256" key="11">
    <source>
        <dbReference type="PROSITE-ProRule" id="PRU00191"/>
    </source>
</evidence>
<dbReference type="Pfam" id="PF00017">
    <property type="entry name" value="SH2"/>
    <property type="match status" value="1"/>
</dbReference>
<evidence type="ECO:0000256" key="14">
    <source>
        <dbReference type="SAM" id="MobiDB-lite"/>
    </source>
</evidence>
<dbReference type="SUPFAM" id="SSF50044">
    <property type="entry name" value="SH3-domain"/>
    <property type="match status" value="1"/>
</dbReference>
<keyword evidence="5 18" id="KW-0418">Kinase</keyword>
<evidence type="ECO:0000256" key="12">
    <source>
        <dbReference type="PROSITE-ProRule" id="PRU00192"/>
    </source>
</evidence>
<dbReference type="PANTHER" id="PTHR24418">
    <property type="entry name" value="TYROSINE-PROTEIN KINASE"/>
    <property type="match status" value="1"/>
</dbReference>
<dbReference type="InterPro" id="IPR001245">
    <property type="entry name" value="Ser-Thr/Tyr_kinase_cat_dom"/>
</dbReference>
<dbReference type="Gene3D" id="2.30.30.40">
    <property type="entry name" value="SH3 Domains"/>
    <property type="match status" value="1"/>
</dbReference>
<dbReference type="InterPro" id="IPR000980">
    <property type="entry name" value="SH2"/>
</dbReference>
<dbReference type="FunFam" id="3.30.200.20:FF:000037">
    <property type="entry name" value="Tyrosine-protein kinase"/>
    <property type="match status" value="1"/>
</dbReference>
<dbReference type="SMART" id="SM00219">
    <property type="entry name" value="TyrKc"/>
    <property type="match status" value="1"/>
</dbReference>
<dbReference type="PROSITE" id="PS50194">
    <property type="entry name" value="FILAMIN_REPEAT"/>
    <property type="match status" value="1"/>
</dbReference>
<evidence type="ECO:0000256" key="8">
    <source>
        <dbReference type="ARBA" id="ARBA00023137"/>
    </source>
</evidence>
<dbReference type="PROSITE" id="PS00109">
    <property type="entry name" value="PROTEIN_KINASE_TYR"/>
    <property type="match status" value="1"/>
</dbReference>
<dbReference type="CDD" id="cd11845">
    <property type="entry name" value="SH3_Src_like"/>
    <property type="match status" value="1"/>
</dbReference>
<dbReference type="Gene3D" id="3.30.505.10">
    <property type="entry name" value="SH2 domain"/>
    <property type="match status" value="1"/>
</dbReference>
<dbReference type="SUPFAM" id="SSF56112">
    <property type="entry name" value="Protein kinase-like (PK-like)"/>
    <property type="match status" value="1"/>
</dbReference>
<evidence type="ECO:0000313" key="18">
    <source>
        <dbReference type="EMBL" id="EGD74404.1"/>
    </source>
</evidence>
<dbReference type="InterPro" id="IPR050198">
    <property type="entry name" value="Non-receptor_tyrosine_kinases"/>
</dbReference>
<dbReference type="OrthoDB" id="98077at2759"/>
<evidence type="ECO:0000256" key="1">
    <source>
        <dbReference type="ARBA" id="ARBA00011903"/>
    </source>
</evidence>
<feature type="compositionally biased region" description="Polar residues" evidence="14">
    <location>
        <begin position="24"/>
        <end position="34"/>
    </location>
</feature>
<feature type="repeat" description="Filamin" evidence="10">
    <location>
        <begin position="177"/>
        <end position="216"/>
    </location>
</feature>
<dbReference type="Pfam" id="PF00018">
    <property type="entry name" value="SH3_1"/>
    <property type="match status" value="1"/>
</dbReference>
<dbReference type="InterPro" id="IPR008266">
    <property type="entry name" value="Tyr_kinase_AS"/>
</dbReference>
<feature type="binding site" evidence="13">
    <location>
        <position position="299"/>
    </location>
    <ligand>
        <name>ATP</name>
        <dbReference type="ChEBI" id="CHEBI:30616"/>
    </ligand>
</feature>
<evidence type="ECO:0000256" key="2">
    <source>
        <dbReference type="ARBA" id="ARBA00022443"/>
    </source>
</evidence>
<evidence type="ECO:0000259" key="16">
    <source>
        <dbReference type="PROSITE" id="PS50002"/>
    </source>
</evidence>
<dbReference type="KEGG" id="sre:PTSG_06415"/>
<evidence type="ECO:0000256" key="6">
    <source>
        <dbReference type="ARBA" id="ARBA00022840"/>
    </source>
</evidence>
<dbReference type="Proteomes" id="UP000007799">
    <property type="component" value="Unassembled WGS sequence"/>
</dbReference>
<dbReference type="CDD" id="cd09935">
    <property type="entry name" value="SH2_ABL"/>
    <property type="match status" value="1"/>
</dbReference>
<dbReference type="STRING" id="946362.F2UBY9"/>
<dbReference type="GeneID" id="16073880"/>
<keyword evidence="8" id="KW-0829">Tyrosine-protein kinase</keyword>
<dbReference type="Gene3D" id="3.30.200.20">
    <property type="entry name" value="Phosphorylase Kinase, domain 1"/>
    <property type="match status" value="1"/>
</dbReference>
<dbReference type="Gene3D" id="1.10.510.10">
    <property type="entry name" value="Transferase(Phosphotransferase) domain 1"/>
    <property type="match status" value="1"/>
</dbReference>
<dbReference type="EC" id="2.7.10.2" evidence="1"/>
<dbReference type="eggNOG" id="KOG4278">
    <property type="taxonomic scope" value="Eukaryota"/>
</dbReference>
<dbReference type="RefSeq" id="XP_004993304.1">
    <property type="nucleotide sequence ID" value="XM_004993247.1"/>
</dbReference>
<evidence type="ECO:0000256" key="10">
    <source>
        <dbReference type="PROSITE-ProRule" id="PRU00087"/>
    </source>
</evidence>
<feature type="domain" description="SH2" evidence="15">
    <location>
        <begin position="158"/>
        <end position="247"/>
    </location>
</feature>
<accession>F2UBY9</accession>
<dbReference type="PRINTS" id="PR00401">
    <property type="entry name" value="SH2DOMAIN"/>
</dbReference>
<dbReference type="GO" id="GO:0004715">
    <property type="term" value="F:non-membrane spanning protein tyrosine kinase activity"/>
    <property type="evidence" value="ECO:0007669"/>
    <property type="project" value="UniProtKB-EC"/>
</dbReference>
<dbReference type="PRINTS" id="PR00452">
    <property type="entry name" value="SH3DOMAIN"/>
</dbReference>
<evidence type="ECO:0000256" key="5">
    <source>
        <dbReference type="ARBA" id="ARBA00022777"/>
    </source>
</evidence>
<dbReference type="OMA" id="TLMYMAS"/>
<dbReference type="InterPro" id="IPR036028">
    <property type="entry name" value="SH3-like_dom_sf"/>
</dbReference>
<keyword evidence="2 12" id="KW-0728">SH3 domain</keyword>
<keyword evidence="3" id="KW-0808">Transferase</keyword>
<dbReference type="AlphaFoldDB" id="F2UBY9"/>
<dbReference type="GO" id="GO:0005524">
    <property type="term" value="F:ATP binding"/>
    <property type="evidence" value="ECO:0007669"/>
    <property type="project" value="UniProtKB-UniRule"/>
</dbReference>
<dbReference type="InterPro" id="IPR017868">
    <property type="entry name" value="Filamin/ABP280_repeat-like"/>
</dbReference>
<name>F2UBY9_SALR5</name>
<proteinExistence type="predicted"/>
<evidence type="ECO:0000256" key="7">
    <source>
        <dbReference type="ARBA" id="ARBA00022999"/>
    </source>
</evidence>
<feature type="domain" description="Protein kinase" evidence="17">
    <location>
        <begin position="270"/>
        <end position="527"/>
    </location>
</feature>
<dbReference type="PROSITE" id="PS50002">
    <property type="entry name" value="SH3"/>
    <property type="match status" value="1"/>
</dbReference>
<dbReference type="PROSITE" id="PS50001">
    <property type="entry name" value="SH2"/>
    <property type="match status" value="1"/>
</dbReference>
<dbReference type="PROSITE" id="PS50011">
    <property type="entry name" value="PROTEIN_KINASE_DOM"/>
    <property type="match status" value="1"/>
</dbReference>
<sequence length="699" mass="78428">MLPAGGPPDRAVSDAGVLEPMTPKQRQQVSTAFQQARRGTAATVSPSEMQAMRQSAQSARGTPQHTVERSMTSKSSPDLGGRHATTVGRPRKSQIYVALYDYKARTENEMSFRKGDHLNVISNDNENWWQAQHADTKEVGWIPSNYVAPMQSLDKEPWYHGRIPRTTAEFLLSNGIDGSFLVRESQSSPGEYSISMRYDGKVFHYRVSKGPAGVYVAQDKPFPALGDLINYYRKNSDGLVHVLRHPVKKKKKAAVVDVAADEWEIDRSTIKMGRKLGAGQYGEVYEGVWTAHQRRIAVKTLKEGSMDVKDFLKEANVMKKLKHENLVQLIGICTRETPLFIITEFMPRGNLLDYLRNQDAQKEIDPTAMMYIAAQVASGMAYLEQHNYIHRDLAARNCLVGENLTVKLADFGLARLLQVEDPYTAKEGSKFPIKWTAPESLSFNRFTIKSDVWAFGICLWEIATLGSTPYPGMDLYTVLDRLDAGYRMPRPEGCPAEVYQLMRDCWQQDPNDRPAFKDIRRRLESMYADGSTIEEEVSKTLTLDKGAKMVLPDSLPEVDAEDEDLTPAANTNLVKTTQSAPVTRAVTDDDRKQTVAMTKSLFKTAHHVMRSHDQIDVPHTLQLLIADTKQMVDFVSVFARDDKHGSLAASLASLEEQMLLLQHLAAQHQGTDRVVHAVRELARRAKGVCDNMRPQESAT</sequence>
<keyword evidence="7 11" id="KW-0727">SH2 domain</keyword>
<evidence type="ECO:0000259" key="17">
    <source>
        <dbReference type="PROSITE" id="PS50011"/>
    </source>
</evidence>
<organism evidence="19">
    <name type="scientific">Salpingoeca rosetta (strain ATCC 50818 / BSB-021)</name>
    <dbReference type="NCBI Taxonomy" id="946362"/>
    <lineage>
        <taxon>Eukaryota</taxon>
        <taxon>Choanoflagellata</taxon>
        <taxon>Craspedida</taxon>
        <taxon>Salpingoecidae</taxon>
        <taxon>Salpingoeca</taxon>
    </lineage>
</organism>
<evidence type="ECO:0000259" key="15">
    <source>
        <dbReference type="PROSITE" id="PS50001"/>
    </source>
</evidence>
<gene>
    <name evidence="18" type="ORF">PTSG_06415</name>
</gene>
<evidence type="ECO:0000256" key="13">
    <source>
        <dbReference type="PROSITE-ProRule" id="PRU10141"/>
    </source>
</evidence>
<dbReference type="InterPro" id="IPR000719">
    <property type="entry name" value="Prot_kinase_dom"/>
</dbReference>
<dbReference type="InterPro" id="IPR020635">
    <property type="entry name" value="Tyr_kinase_cat_dom"/>
</dbReference>
<dbReference type="PRINTS" id="PR00109">
    <property type="entry name" value="TYRKINASE"/>
</dbReference>
<dbReference type="EMBL" id="GL832968">
    <property type="protein sequence ID" value="EGD74404.1"/>
    <property type="molecule type" value="Genomic_DNA"/>
</dbReference>
<evidence type="ECO:0000313" key="19">
    <source>
        <dbReference type="Proteomes" id="UP000007799"/>
    </source>
</evidence>
<dbReference type="InterPro" id="IPR036860">
    <property type="entry name" value="SH2_dom_sf"/>
</dbReference>
<dbReference type="SUPFAM" id="SSF55550">
    <property type="entry name" value="SH2 domain"/>
    <property type="match status" value="1"/>
</dbReference>
<reference evidence="18" key="1">
    <citation type="submission" date="2009-08" db="EMBL/GenBank/DDBJ databases">
        <title>Annotation of Salpingoeca rosetta.</title>
        <authorList>
            <consortium name="The Broad Institute Genome Sequencing Platform"/>
            <person name="Russ C."/>
            <person name="Cuomo C."/>
            <person name="Burger G."/>
            <person name="Gray M.W."/>
            <person name="Holland P.W.H."/>
            <person name="King N."/>
            <person name="Lang F.B.F."/>
            <person name="Roger A.J."/>
            <person name="Ruiz-Trillo I."/>
            <person name="Young S.K."/>
            <person name="Zeng Q."/>
            <person name="Gargeya S."/>
            <person name="Alvarado L."/>
            <person name="Berlin A."/>
            <person name="Chapman S.B."/>
            <person name="Chen Z."/>
            <person name="Freedman E."/>
            <person name="Gellesch M."/>
            <person name="Goldberg J."/>
            <person name="Griggs A."/>
            <person name="Gujja S."/>
            <person name="Heilman E."/>
            <person name="Heiman D."/>
            <person name="Howarth C."/>
            <person name="Mehta T."/>
            <person name="Neiman D."/>
            <person name="Pearson M."/>
            <person name="Roberts A."/>
            <person name="Saif S."/>
            <person name="Shea T."/>
            <person name="Shenoy N."/>
            <person name="Sisk P."/>
            <person name="Stolte C."/>
            <person name="Sykes S."/>
            <person name="White J."/>
            <person name="Yandava C."/>
            <person name="Haas B."/>
            <person name="Nusbaum C."/>
            <person name="Birren B."/>
        </authorList>
    </citation>
    <scope>NUCLEOTIDE SEQUENCE [LARGE SCALE GENOMIC DNA]</scope>
    <source>
        <strain evidence="18">ATCC 50818</strain>
    </source>
</reference>
<dbReference type="Pfam" id="PF07714">
    <property type="entry name" value="PK_Tyr_Ser-Thr"/>
    <property type="match status" value="1"/>
</dbReference>
<feature type="region of interest" description="Disordered" evidence="14">
    <location>
        <begin position="1"/>
        <end position="86"/>
    </location>
</feature>
<evidence type="ECO:0000256" key="9">
    <source>
        <dbReference type="ARBA" id="ARBA00051245"/>
    </source>
</evidence>
<feature type="compositionally biased region" description="Polar residues" evidence="14">
    <location>
        <begin position="42"/>
        <end position="76"/>
    </location>
</feature>
<protein>
    <recommendedName>
        <fullName evidence="1">non-specific protein-tyrosine kinase</fullName>
        <ecNumber evidence="1">2.7.10.2</ecNumber>
    </recommendedName>
</protein>
<feature type="domain" description="SH3" evidence="16">
    <location>
        <begin position="91"/>
        <end position="152"/>
    </location>
</feature>
<keyword evidence="4 13" id="KW-0547">Nucleotide-binding</keyword>
<evidence type="ECO:0000256" key="3">
    <source>
        <dbReference type="ARBA" id="ARBA00022679"/>
    </source>
</evidence>
<dbReference type="InterPro" id="IPR017441">
    <property type="entry name" value="Protein_kinase_ATP_BS"/>
</dbReference>
<comment type="catalytic activity">
    <reaction evidence="9">
        <text>L-tyrosyl-[protein] + ATP = O-phospho-L-tyrosyl-[protein] + ADP + H(+)</text>
        <dbReference type="Rhea" id="RHEA:10596"/>
        <dbReference type="Rhea" id="RHEA-COMP:10136"/>
        <dbReference type="Rhea" id="RHEA-COMP:20101"/>
        <dbReference type="ChEBI" id="CHEBI:15378"/>
        <dbReference type="ChEBI" id="CHEBI:30616"/>
        <dbReference type="ChEBI" id="CHEBI:46858"/>
        <dbReference type="ChEBI" id="CHEBI:61978"/>
        <dbReference type="ChEBI" id="CHEBI:456216"/>
        <dbReference type="EC" id="2.7.10.2"/>
    </reaction>
</comment>
<evidence type="ECO:0000256" key="4">
    <source>
        <dbReference type="ARBA" id="ARBA00022741"/>
    </source>
</evidence>
<keyword evidence="6 13" id="KW-0067">ATP-binding</keyword>
<dbReference type="SMART" id="SM00326">
    <property type="entry name" value="SH3"/>
    <property type="match status" value="1"/>
</dbReference>
<dbReference type="PROSITE" id="PS00107">
    <property type="entry name" value="PROTEIN_KINASE_ATP"/>
    <property type="match status" value="1"/>
</dbReference>
<dbReference type="SMART" id="SM00252">
    <property type="entry name" value="SH2"/>
    <property type="match status" value="1"/>
</dbReference>
<dbReference type="InterPro" id="IPR001452">
    <property type="entry name" value="SH3_domain"/>
</dbReference>